<evidence type="ECO:0000259" key="1">
    <source>
        <dbReference type="PROSITE" id="PS50943"/>
    </source>
</evidence>
<dbReference type="PROSITE" id="PS50943">
    <property type="entry name" value="HTH_CROC1"/>
    <property type="match status" value="1"/>
</dbReference>
<dbReference type="Gene3D" id="1.25.40.10">
    <property type="entry name" value="Tetratricopeptide repeat domain"/>
    <property type="match status" value="2"/>
</dbReference>
<organism evidence="2 3">
    <name type="scientific">Arthrobacter woluwensis</name>
    <dbReference type="NCBI Taxonomy" id="156980"/>
    <lineage>
        <taxon>Bacteria</taxon>
        <taxon>Bacillati</taxon>
        <taxon>Actinomycetota</taxon>
        <taxon>Actinomycetes</taxon>
        <taxon>Micrococcales</taxon>
        <taxon>Micrococcaceae</taxon>
        <taxon>Arthrobacter</taxon>
    </lineage>
</organism>
<dbReference type="Gene3D" id="1.10.260.40">
    <property type="entry name" value="lambda repressor-like DNA-binding domains"/>
    <property type="match status" value="1"/>
</dbReference>
<protein>
    <submittedName>
        <fullName evidence="2">Tetratricopeptide repeat-containing protein</fullName>
    </submittedName>
</protein>
<dbReference type="STRING" id="156980.SAMN04489745_0918"/>
<proteinExistence type="predicted"/>
<accession>A0A1H4L8H8</accession>
<dbReference type="Pfam" id="PF13560">
    <property type="entry name" value="HTH_31"/>
    <property type="match status" value="1"/>
</dbReference>
<evidence type="ECO:0000313" key="3">
    <source>
        <dbReference type="Proteomes" id="UP000182652"/>
    </source>
</evidence>
<dbReference type="SMART" id="SM00530">
    <property type="entry name" value="HTH_XRE"/>
    <property type="match status" value="1"/>
</dbReference>
<dbReference type="OrthoDB" id="3675359at2"/>
<dbReference type="SMART" id="SM00028">
    <property type="entry name" value="TPR"/>
    <property type="match status" value="2"/>
</dbReference>
<name>A0A1H4L8H8_9MICC</name>
<dbReference type="SUPFAM" id="SSF48452">
    <property type="entry name" value="TPR-like"/>
    <property type="match status" value="2"/>
</dbReference>
<keyword evidence="3" id="KW-1185">Reference proteome</keyword>
<evidence type="ECO:0000313" key="2">
    <source>
        <dbReference type="EMBL" id="SEB67059.1"/>
    </source>
</evidence>
<dbReference type="CDD" id="cd00093">
    <property type="entry name" value="HTH_XRE"/>
    <property type="match status" value="1"/>
</dbReference>
<dbReference type="RefSeq" id="WP_066215970.1">
    <property type="nucleotide sequence ID" value="NZ_FNSN01000003.1"/>
</dbReference>
<dbReference type="InterPro" id="IPR019734">
    <property type="entry name" value="TPR_rpt"/>
</dbReference>
<reference evidence="2 3" key="1">
    <citation type="submission" date="2016-10" db="EMBL/GenBank/DDBJ databases">
        <authorList>
            <person name="de Groot N.N."/>
        </authorList>
    </citation>
    <scope>NUCLEOTIDE SEQUENCE [LARGE SCALE GENOMIC DNA]</scope>
    <source>
        <strain evidence="2 3">DSM 10495</strain>
    </source>
</reference>
<feature type="domain" description="HTH cro/C1-type" evidence="1">
    <location>
        <begin position="9"/>
        <end position="62"/>
    </location>
</feature>
<dbReference type="Proteomes" id="UP000182652">
    <property type="component" value="Unassembled WGS sequence"/>
</dbReference>
<dbReference type="GO" id="GO:0003677">
    <property type="term" value="F:DNA binding"/>
    <property type="evidence" value="ECO:0007669"/>
    <property type="project" value="InterPro"/>
</dbReference>
<dbReference type="EMBL" id="FNSN01000003">
    <property type="protein sequence ID" value="SEB67059.1"/>
    <property type="molecule type" value="Genomic_DNA"/>
</dbReference>
<dbReference type="SUPFAM" id="SSF47413">
    <property type="entry name" value="lambda repressor-like DNA-binding domains"/>
    <property type="match status" value="1"/>
</dbReference>
<dbReference type="InterPro" id="IPR010982">
    <property type="entry name" value="Lambda_DNA-bd_dom_sf"/>
</dbReference>
<dbReference type="InterPro" id="IPR001387">
    <property type="entry name" value="Cro/C1-type_HTH"/>
</dbReference>
<dbReference type="AlphaFoldDB" id="A0A1H4L8H8"/>
<gene>
    <name evidence="2" type="ORF">SAMN04489745_0918</name>
</gene>
<dbReference type="InterPro" id="IPR011990">
    <property type="entry name" value="TPR-like_helical_dom_sf"/>
</dbReference>
<sequence>MGSGFGERLRAERLERGMTQAELGKDLYSPSYISLLETGRREPTRDVIQELARRLELAPKALEEWNNRVTQNDADYVLAALYARQAWDLRDYELAAQHAAEAARIALDAKNVSAWWNMRYMQAECLLKQGKYSECQGVVEQLVEHRLAIESAGLGVRARQMLAAVCHGQGRLADSVEHARQAVALGAQLPKDSPIYSSALRIYIGALAETGRLDEAWEQCKILSKEVSTKSVDHMSGIVAWVIGNVAFMRHDYEEGVAQHDRAAKLLSPGNDIEQWANFNKASAAMRLNSGIVEASTLAALERAELAHTIVSGTLRDGLELRFIRAKWLYLTDELPAAIEILREVVAQEDEIGMHVAAEVHLLLGKALKATDDLQEAMAYLSRAQQLFASAGASEGIQQAMDAMLEIRLAERRAKANSA</sequence>